<protein>
    <submittedName>
        <fullName evidence="2">Uncharacterized protein</fullName>
    </submittedName>
</protein>
<reference evidence="2" key="1">
    <citation type="submission" date="2023-06" db="EMBL/GenBank/DDBJ databases">
        <authorList>
            <person name="Delattre M."/>
        </authorList>
    </citation>
    <scope>NUCLEOTIDE SEQUENCE</scope>
    <source>
        <strain evidence="2">AF72</strain>
    </source>
</reference>
<dbReference type="AlphaFoldDB" id="A0AA36CV57"/>
<evidence type="ECO:0000256" key="1">
    <source>
        <dbReference type="SAM" id="MobiDB-lite"/>
    </source>
</evidence>
<name>A0AA36CV57_9BILA</name>
<dbReference type="EMBL" id="CATQJA010002634">
    <property type="protein sequence ID" value="CAJ0574912.1"/>
    <property type="molecule type" value="Genomic_DNA"/>
</dbReference>
<accession>A0AA36CV57</accession>
<sequence length="231" mass="25286">MPRHNTEPPSYYKQLAGLYLSELKAYKTQVRNCALACPGNPHVTEMVDFLRGYSDFMMAIREQLLNSSLLPSTSAATPSATIPDPISDDTDLALYDFDLDPDTMQVLQQDLEATLGCQFTESNLDPEPENDPPVNAPGPATTPRTPPSPGRRGFRMRPNGDFGSPVDIVSISADFENLSIENVAPADPGPKNGSEILYNPSATILKSSENLQDAIPVNFGRRRLTRRIGIH</sequence>
<feature type="non-terminal residue" evidence="2">
    <location>
        <position position="231"/>
    </location>
</feature>
<proteinExistence type="predicted"/>
<evidence type="ECO:0000313" key="3">
    <source>
        <dbReference type="Proteomes" id="UP001177023"/>
    </source>
</evidence>
<organism evidence="2 3">
    <name type="scientific">Mesorhabditis spiculigera</name>
    <dbReference type="NCBI Taxonomy" id="96644"/>
    <lineage>
        <taxon>Eukaryota</taxon>
        <taxon>Metazoa</taxon>
        <taxon>Ecdysozoa</taxon>
        <taxon>Nematoda</taxon>
        <taxon>Chromadorea</taxon>
        <taxon>Rhabditida</taxon>
        <taxon>Rhabditina</taxon>
        <taxon>Rhabditomorpha</taxon>
        <taxon>Rhabditoidea</taxon>
        <taxon>Rhabditidae</taxon>
        <taxon>Mesorhabditinae</taxon>
        <taxon>Mesorhabditis</taxon>
    </lineage>
</organism>
<feature type="region of interest" description="Disordered" evidence="1">
    <location>
        <begin position="120"/>
        <end position="160"/>
    </location>
</feature>
<comment type="caution">
    <text evidence="2">The sequence shown here is derived from an EMBL/GenBank/DDBJ whole genome shotgun (WGS) entry which is preliminary data.</text>
</comment>
<gene>
    <name evidence="2" type="ORF">MSPICULIGERA_LOCUS13233</name>
</gene>
<dbReference type="Proteomes" id="UP001177023">
    <property type="component" value="Unassembled WGS sequence"/>
</dbReference>
<keyword evidence="3" id="KW-1185">Reference proteome</keyword>
<evidence type="ECO:0000313" key="2">
    <source>
        <dbReference type="EMBL" id="CAJ0574912.1"/>
    </source>
</evidence>